<evidence type="ECO:0000313" key="1">
    <source>
        <dbReference type="EMBL" id="SFU07326.1"/>
    </source>
</evidence>
<name>A0A1I7D6M6_9ENTR</name>
<accession>A0A1I7D6M6</accession>
<dbReference type="AlphaFoldDB" id="A0A1I7D6M6"/>
<dbReference type="EMBL" id="FPAU01000004">
    <property type="protein sequence ID" value="SFU07326.1"/>
    <property type="molecule type" value="Genomic_DNA"/>
</dbReference>
<evidence type="ECO:0000313" key="2">
    <source>
        <dbReference type="Proteomes" id="UP000199187"/>
    </source>
</evidence>
<protein>
    <submittedName>
        <fullName evidence="1">Uncharacterized protein</fullName>
    </submittedName>
</protein>
<reference evidence="2" key="1">
    <citation type="submission" date="2016-10" db="EMBL/GenBank/DDBJ databases">
        <authorList>
            <person name="Varghese N."/>
            <person name="Submissions S."/>
        </authorList>
    </citation>
    <scope>NUCLEOTIDE SEQUENCE [LARGE SCALE GENOMIC DNA]</scope>
    <source>
        <strain evidence="2">Ah-143</strain>
    </source>
</reference>
<gene>
    <name evidence="1" type="ORF">SAMN05192562_104468</name>
</gene>
<sequence length="74" mass="8761">MCWHVERRLRRPFMASEASNPHLRRVRSGCCALSASKLAATLYAYYDRLLILYIQCCQFFIDEIQPFAAFTRQR</sequence>
<organism evidence="1 2">
    <name type="scientific">Kosakonia arachidis</name>
    <dbReference type="NCBI Taxonomy" id="551989"/>
    <lineage>
        <taxon>Bacteria</taxon>
        <taxon>Pseudomonadati</taxon>
        <taxon>Pseudomonadota</taxon>
        <taxon>Gammaproteobacteria</taxon>
        <taxon>Enterobacterales</taxon>
        <taxon>Enterobacteriaceae</taxon>
        <taxon>Kosakonia</taxon>
    </lineage>
</organism>
<proteinExistence type="predicted"/>
<keyword evidence="2" id="KW-1185">Reference proteome</keyword>
<dbReference type="Proteomes" id="UP000199187">
    <property type="component" value="Unassembled WGS sequence"/>
</dbReference>